<dbReference type="EC" id="1.14.13.196" evidence="4"/>
<organism evidence="12 13">
    <name type="scientific">Agrocybe pediades</name>
    <dbReference type="NCBI Taxonomy" id="84607"/>
    <lineage>
        <taxon>Eukaryota</taxon>
        <taxon>Fungi</taxon>
        <taxon>Dikarya</taxon>
        <taxon>Basidiomycota</taxon>
        <taxon>Agaricomycotina</taxon>
        <taxon>Agaricomycetes</taxon>
        <taxon>Agaricomycetidae</taxon>
        <taxon>Agaricales</taxon>
        <taxon>Agaricineae</taxon>
        <taxon>Strophariaceae</taxon>
        <taxon>Agrocybe</taxon>
    </lineage>
</organism>
<comment type="caution">
    <text evidence="12">The sequence shown here is derived from an EMBL/GenBank/DDBJ whole genome shotgun (WGS) entry which is preliminary data.</text>
</comment>
<dbReference type="InterPro" id="IPR036188">
    <property type="entry name" value="FAD/NAD-bd_sf"/>
</dbReference>
<evidence type="ECO:0000256" key="11">
    <source>
        <dbReference type="SAM" id="MobiDB-lite"/>
    </source>
</evidence>
<evidence type="ECO:0000256" key="4">
    <source>
        <dbReference type="ARBA" id="ARBA00012881"/>
    </source>
</evidence>
<dbReference type="Proteomes" id="UP000521872">
    <property type="component" value="Unassembled WGS sequence"/>
</dbReference>
<evidence type="ECO:0000256" key="9">
    <source>
        <dbReference type="ARBA" id="ARBA00047598"/>
    </source>
</evidence>
<comment type="catalytic activity">
    <reaction evidence="10">
        <text>L-ornithine + NADH + O2 = N(5)-hydroxy-L-ornithine + NAD(+) + H2O</text>
        <dbReference type="Rhea" id="RHEA:41512"/>
        <dbReference type="ChEBI" id="CHEBI:15377"/>
        <dbReference type="ChEBI" id="CHEBI:15379"/>
        <dbReference type="ChEBI" id="CHEBI:46911"/>
        <dbReference type="ChEBI" id="CHEBI:57540"/>
        <dbReference type="ChEBI" id="CHEBI:57945"/>
        <dbReference type="ChEBI" id="CHEBI:78275"/>
        <dbReference type="EC" id="1.14.13.196"/>
    </reaction>
</comment>
<name>A0A8H4VVQ2_9AGAR</name>
<dbReference type="EMBL" id="JAACJL010000005">
    <property type="protein sequence ID" value="KAF4621689.1"/>
    <property type="molecule type" value="Genomic_DNA"/>
</dbReference>
<evidence type="ECO:0000256" key="6">
    <source>
        <dbReference type="ARBA" id="ARBA00022827"/>
    </source>
</evidence>
<keyword evidence="8" id="KW-0560">Oxidoreductase</keyword>
<dbReference type="AlphaFoldDB" id="A0A8H4VVQ2"/>
<comment type="pathway">
    <text evidence="2">Siderophore biosynthesis.</text>
</comment>
<evidence type="ECO:0000256" key="8">
    <source>
        <dbReference type="ARBA" id="ARBA00023002"/>
    </source>
</evidence>
<dbReference type="Gene3D" id="3.50.50.60">
    <property type="entry name" value="FAD/NAD(P)-binding domain"/>
    <property type="match status" value="1"/>
</dbReference>
<dbReference type="InterPro" id="IPR025700">
    <property type="entry name" value="Lys/Orn_oxygenase"/>
</dbReference>
<dbReference type="PANTHER" id="PTHR42802:SF1">
    <property type="entry name" value="L-ORNITHINE N(5)-MONOOXYGENASE"/>
    <property type="match status" value="1"/>
</dbReference>
<proteinExistence type="inferred from homology"/>
<feature type="compositionally biased region" description="Low complexity" evidence="11">
    <location>
        <begin position="380"/>
        <end position="408"/>
    </location>
</feature>
<feature type="compositionally biased region" description="Low complexity" evidence="11">
    <location>
        <begin position="340"/>
        <end position="357"/>
    </location>
</feature>
<evidence type="ECO:0000256" key="3">
    <source>
        <dbReference type="ARBA" id="ARBA00007588"/>
    </source>
</evidence>
<evidence type="ECO:0000256" key="1">
    <source>
        <dbReference type="ARBA" id="ARBA00001974"/>
    </source>
</evidence>
<keyword evidence="6" id="KW-0274">FAD</keyword>
<dbReference type="GO" id="GO:0006879">
    <property type="term" value="P:intracellular iron ion homeostasis"/>
    <property type="evidence" value="ECO:0007669"/>
    <property type="project" value="TreeGrafter"/>
</dbReference>
<comment type="cofactor">
    <cofactor evidence="1">
        <name>FAD</name>
        <dbReference type="ChEBI" id="CHEBI:57692"/>
    </cofactor>
</comment>
<feature type="compositionally biased region" description="Polar residues" evidence="11">
    <location>
        <begin position="409"/>
        <end position="422"/>
    </location>
</feature>
<reference evidence="12 13" key="1">
    <citation type="submission" date="2019-12" db="EMBL/GenBank/DDBJ databases">
        <authorList>
            <person name="Floudas D."/>
            <person name="Bentzer J."/>
            <person name="Ahren D."/>
            <person name="Johansson T."/>
            <person name="Persson P."/>
            <person name="Tunlid A."/>
        </authorList>
    </citation>
    <scope>NUCLEOTIDE SEQUENCE [LARGE SCALE GENOMIC DNA]</scope>
    <source>
        <strain evidence="12 13">CBS 102.39</strain>
    </source>
</reference>
<feature type="region of interest" description="Disordered" evidence="11">
    <location>
        <begin position="328"/>
        <end position="449"/>
    </location>
</feature>
<evidence type="ECO:0000256" key="2">
    <source>
        <dbReference type="ARBA" id="ARBA00004924"/>
    </source>
</evidence>
<keyword evidence="7" id="KW-0521">NADP</keyword>
<dbReference type="PANTHER" id="PTHR42802">
    <property type="entry name" value="MONOOXYGENASE"/>
    <property type="match status" value="1"/>
</dbReference>
<dbReference type="Pfam" id="PF13434">
    <property type="entry name" value="Lys_Orn_oxgnase"/>
    <property type="match status" value="1"/>
</dbReference>
<dbReference type="GO" id="GO:0016491">
    <property type="term" value="F:oxidoreductase activity"/>
    <property type="evidence" value="ECO:0007669"/>
    <property type="project" value="UniProtKB-KW"/>
</dbReference>
<evidence type="ECO:0000313" key="12">
    <source>
        <dbReference type="EMBL" id="KAF4621689.1"/>
    </source>
</evidence>
<feature type="compositionally biased region" description="Polar residues" evidence="11">
    <location>
        <begin position="328"/>
        <end position="339"/>
    </location>
</feature>
<comment type="catalytic activity">
    <reaction evidence="9">
        <text>L-ornithine + NADPH + O2 = N(5)-hydroxy-L-ornithine + NADP(+) + H2O</text>
        <dbReference type="Rhea" id="RHEA:41508"/>
        <dbReference type="ChEBI" id="CHEBI:15377"/>
        <dbReference type="ChEBI" id="CHEBI:15379"/>
        <dbReference type="ChEBI" id="CHEBI:46911"/>
        <dbReference type="ChEBI" id="CHEBI:57783"/>
        <dbReference type="ChEBI" id="CHEBI:58349"/>
        <dbReference type="ChEBI" id="CHEBI:78275"/>
        <dbReference type="EC" id="1.14.13.196"/>
    </reaction>
</comment>
<keyword evidence="5" id="KW-0285">Flavoprotein</keyword>
<evidence type="ECO:0000256" key="7">
    <source>
        <dbReference type="ARBA" id="ARBA00022857"/>
    </source>
</evidence>
<gene>
    <name evidence="12" type="ORF">D9613_012810</name>
</gene>
<evidence type="ECO:0000313" key="13">
    <source>
        <dbReference type="Proteomes" id="UP000521872"/>
    </source>
</evidence>
<keyword evidence="13" id="KW-1185">Reference proteome</keyword>
<comment type="similarity">
    <text evidence="3">Belongs to the lysine N(6)-hydroxylase/L-ornithine N(5)-oxygenase family.</text>
</comment>
<protein>
    <recommendedName>
        <fullName evidence="4">L-ornithine N(5)-monooxygenase [NAD(P)H]</fullName>
        <ecNumber evidence="4">1.14.13.196</ecNumber>
    </recommendedName>
</protein>
<sequence>MNSQYAASISQIFQKFDSISRRSRVAVIGSGQSAAEVTMDLRERLSKIPSDGRHIVEMITICKGSLKPSDDSPFANEIFDPAASLATNSWNSKLAEYKLTNYGVDQRLATAVAHCLGEGALQTEAWIEIKPYTEIVDTASAADLLLSPENIPPRSSPFVVKTQSIIHRAETEEQYDAIVYATGYERSSWVNILKNSDITPHFGLNPLSRNVRLVPTSTTIRSQSCLSCLSSGSNSGASTPSNPSSAQSSPPTSPDIESFPKEKDSLSLSLAHAQMLPWKLANSVSQPTLGAETSQPASDGPSSTFAVVARMDFIGDGSQRAPLYQSMTSKNANSRHIQTPSSELRAPSSSSPSSPLSMKKLPRFLQKKAPRDRSKLVTDLGSEAGGLSLTGSAGLGSPSSELLPQQSQTTAKMTKFLSNANAEPTVPMPPQPHQEQQEEASMKIDEPPR</sequence>
<feature type="compositionally biased region" description="Low complexity" evidence="11">
    <location>
        <begin position="231"/>
        <end position="250"/>
    </location>
</feature>
<accession>A0A8H4VVQ2</accession>
<evidence type="ECO:0000256" key="10">
    <source>
        <dbReference type="ARBA" id="ARBA00049248"/>
    </source>
</evidence>
<feature type="region of interest" description="Disordered" evidence="11">
    <location>
        <begin position="231"/>
        <end position="264"/>
    </location>
</feature>
<evidence type="ECO:0000256" key="5">
    <source>
        <dbReference type="ARBA" id="ARBA00022630"/>
    </source>
</evidence>
<feature type="compositionally biased region" description="Basic and acidic residues" evidence="11">
    <location>
        <begin position="440"/>
        <end position="449"/>
    </location>
</feature>